<dbReference type="Pfam" id="PF00096">
    <property type="entry name" value="zf-C2H2"/>
    <property type="match status" value="3"/>
</dbReference>
<sequence length="458" mass="51940">MATYARQLETERTPDYSTPGCVTALSMVPEERMRKWLLFESNSSVPPVFCESVMLQTRDIEGVATGDMLDTATKNAKGANLYCPQESSDGVIYGIVLGNFCPHELGCNEKVRFCIDCSGSEMNVYLGGMDTATEAGMLTRLTVTREGDLITSNATFNLGRPSETIEATDIFEKKMCDFCLARGIQICECPPSFKTRQSLDITEEFAKVKIQSMESDSHPYDISFWTDELAEFSSHVFSGRFNISRVVQSSMGNGRRTSMSQFGKDYRFVVEGEFLERTREAMAFDYYSKINYKQLTFPGAEIGLNDDELFCLNDDLAKDFAIEHVSDFDETEMKQDPPKIEEVSSDHCPICGAGFRRKYEMQRHYRTVHLGERKFACEYCGSKFIHKSHLRVHIRSVHEGIAEEKCQQCGKSFATKAKLNRHVLAVHEKQRIHGCDICGRKFFQRSDLKKHLTTHSTA</sequence>
<dbReference type="InterPro" id="IPR036236">
    <property type="entry name" value="Znf_C2H2_sf"/>
</dbReference>
<name>A0A7S3E952_9RHOD</name>
<dbReference type="GO" id="GO:0005634">
    <property type="term" value="C:nucleus"/>
    <property type="evidence" value="ECO:0007669"/>
    <property type="project" value="UniProtKB-SubCell"/>
</dbReference>
<dbReference type="Pfam" id="PF13894">
    <property type="entry name" value="zf-C2H2_4"/>
    <property type="match status" value="1"/>
</dbReference>
<evidence type="ECO:0000256" key="1">
    <source>
        <dbReference type="ARBA" id="ARBA00004123"/>
    </source>
</evidence>
<dbReference type="PANTHER" id="PTHR24394:SF29">
    <property type="entry name" value="MYONEURIN"/>
    <property type="match status" value="1"/>
</dbReference>
<evidence type="ECO:0000256" key="2">
    <source>
        <dbReference type="ARBA" id="ARBA00022723"/>
    </source>
</evidence>
<evidence type="ECO:0000256" key="7">
    <source>
        <dbReference type="PROSITE-ProRule" id="PRU00042"/>
    </source>
</evidence>
<comment type="subcellular location">
    <subcellularLocation>
        <location evidence="1">Nucleus</location>
    </subcellularLocation>
</comment>
<feature type="domain" description="C2H2-type" evidence="8">
    <location>
        <begin position="404"/>
        <end position="432"/>
    </location>
</feature>
<proteinExistence type="predicted"/>
<dbReference type="InterPro" id="IPR013087">
    <property type="entry name" value="Znf_C2H2_type"/>
</dbReference>
<dbReference type="GO" id="GO:0008270">
    <property type="term" value="F:zinc ion binding"/>
    <property type="evidence" value="ECO:0007669"/>
    <property type="project" value="UniProtKB-KW"/>
</dbReference>
<feature type="domain" description="C2H2-type" evidence="8">
    <location>
        <begin position="433"/>
        <end position="458"/>
    </location>
</feature>
<keyword evidence="2" id="KW-0479">Metal-binding</keyword>
<dbReference type="AlphaFoldDB" id="A0A7S3E952"/>
<dbReference type="FunFam" id="3.30.160.60:FF:000100">
    <property type="entry name" value="Zinc finger 45-like"/>
    <property type="match status" value="1"/>
</dbReference>
<feature type="domain" description="C2H2-type" evidence="8">
    <location>
        <begin position="346"/>
        <end position="374"/>
    </location>
</feature>
<dbReference type="SUPFAM" id="SSF57667">
    <property type="entry name" value="beta-beta-alpha zinc fingers"/>
    <property type="match status" value="2"/>
</dbReference>
<dbReference type="EMBL" id="HBHW01009147">
    <property type="protein sequence ID" value="CAE0038914.1"/>
    <property type="molecule type" value="Transcribed_RNA"/>
</dbReference>
<dbReference type="GO" id="GO:0000981">
    <property type="term" value="F:DNA-binding transcription factor activity, RNA polymerase II-specific"/>
    <property type="evidence" value="ECO:0007669"/>
    <property type="project" value="TreeGrafter"/>
</dbReference>
<evidence type="ECO:0000256" key="6">
    <source>
        <dbReference type="ARBA" id="ARBA00023242"/>
    </source>
</evidence>
<protein>
    <recommendedName>
        <fullName evidence="8">C2H2-type domain-containing protein</fullName>
    </recommendedName>
</protein>
<keyword evidence="5" id="KW-0862">Zinc</keyword>
<dbReference type="Gene3D" id="3.30.160.60">
    <property type="entry name" value="Classic Zinc Finger"/>
    <property type="match status" value="4"/>
</dbReference>
<keyword evidence="4 7" id="KW-0863">Zinc-finger</keyword>
<gene>
    <name evidence="9" type="ORF">RMAR00112_LOCUS6873</name>
</gene>
<dbReference type="FunFam" id="3.30.160.60:FF:000065">
    <property type="entry name" value="B-cell CLL/lymphoma 6, member B"/>
    <property type="match status" value="1"/>
</dbReference>
<dbReference type="SMART" id="SM00355">
    <property type="entry name" value="ZnF_C2H2"/>
    <property type="match status" value="4"/>
</dbReference>
<dbReference type="PANTHER" id="PTHR24394">
    <property type="entry name" value="ZINC FINGER PROTEIN"/>
    <property type="match status" value="1"/>
</dbReference>
<reference evidence="9" key="1">
    <citation type="submission" date="2021-01" db="EMBL/GenBank/DDBJ databases">
        <authorList>
            <person name="Corre E."/>
            <person name="Pelletier E."/>
            <person name="Niang G."/>
            <person name="Scheremetjew M."/>
            <person name="Finn R."/>
            <person name="Kale V."/>
            <person name="Holt S."/>
            <person name="Cochrane G."/>
            <person name="Meng A."/>
            <person name="Brown T."/>
            <person name="Cohen L."/>
        </authorList>
    </citation>
    <scope>NUCLEOTIDE SEQUENCE</scope>
    <source>
        <strain evidence="9">CCMP 769</strain>
    </source>
</reference>
<evidence type="ECO:0000256" key="3">
    <source>
        <dbReference type="ARBA" id="ARBA00022737"/>
    </source>
</evidence>
<feature type="domain" description="C2H2-type" evidence="8">
    <location>
        <begin position="375"/>
        <end position="403"/>
    </location>
</feature>
<organism evidence="9">
    <name type="scientific">Rhodosorus marinus</name>
    <dbReference type="NCBI Taxonomy" id="101924"/>
    <lineage>
        <taxon>Eukaryota</taxon>
        <taxon>Rhodophyta</taxon>
        <taxon>Stylonematophyceae</taxon>
        <taxon>Stylonematales</taxon>
        <taxon>Stylonemataceae</taxon>
        <taxon>Rhodosorus</taxon>
    </lineage>
</organism>
<evidence type="ECO:0000313" key="9">
    <source>
        <dbReference type="EMBL" id="CAE0038914.1"/>
    </source>
</evidence>
<keyword evidence="3" id="KW-0677">Repeat</keyword>
<evidence type="ECO:0000256" key="4">
    <source>
        <dbReference type="ARBA" id="ARBA00022771"/>
    </source>
</evidence>
<dbReference type="PROSITE" id="PS50157">
    <property type="entry name" value="ZINC_FINGER_C2H2_2"/>
    <property type="match status" value="4"/>
</dbReference>
<evidence type="ECO:0000256" key="5">
    <source>
        <dbReference type="ARBA" id="ARBA00022833"/>
    </source>
</evidence>
<accession>A0A7S3E952</accession>
<keyword evidence="6" id="KW-0539">Nucleus</keyword>
<evidence type="ECO:0000259" key="8">
    <source>
        <dbReference type="PROSITE" id="PS50157"/>
    </source>
</evidence>
<dbReference type="PROSITE" id="PS00028">
    <property type="entry name" value="ZINC_FINGER_C2H2_1"/>
    <property type="match status" value="4"/>
</dbReference>